<keyword evidence="2" id="KW-0862">Zinc</keyword>
<gene>
    <name evidence="5" type="primary">sodC</name>
    <name evidence="5" type="ordered locus">VC0395_A1186</name>
</gene>
<evidence type="ECO:0000313" key="6">
    <source>
        <dbReference type="Proteomes" id="UP000000249"/>
    </source>
</evidence>
<proteinExistence type="inferred from homology"/>
<evidence type="ECO:0000256" key="1">
    <source>
        <dbReference type="ARBA" id="ARBA00010457"/>
    </source>
</evidence>
<keyword evidence="2 5" id="KW-0560">Oxidoreductase</keyword>
<dbReference type="PROSITE" id="PS00332">
    <property type="entry name" value="SOD_CU_ZN_2"/>
    <property type="match status" value="1"/>
</dbReference>
<dbReference type="eggNOG" id="COG2032">
    <property type="taxonomic scope" value="Bacteria"/>
</dbReference>
<dbReference type="GO" id="GO:0004784">
    <property type="term" value="F:superoxide dismutase activity"/>
    <property type="evidence" value="ECO:0007669"/>
    <property type="project" value="UniProtKB-EC"/>
</dbReference>
<dbReference type="InterPro" id="IPR001424">
    <property type="entry name" value="SOD_Cu_Zn_dom"/>
</dbReference>
<feature type="chain" id="PRO_5030008209" description="Superoxide dismutase [Cu-Zn]" evidence="3">
    <location>
        <begin position="20"/>
        <end position="171"/>
    </location>
</feature>
<feature type="domain" description="Superoxide dismutase copper/zinc binding" evidence="4">
    <location>
        <begin position="36"/>
        <end position="169"/>
    </location>
</feature>
<dbReference type="InterPro" id="IPR024134">
    <property type="entry name" value="SOD_Cu/Zn_/chaperone"/>
</dbReference>
<keyword evidence="2" id="KW-0186">Copper</keyword>
<dbReference type="GO" id="GO:0005507">
    <property type="term" value="F:copper ion binding"/>
    <property type="evidence" value="ECO:0007669"/>
    <property type="project" value="InterPro"/>
</dbReference>
<evidence type="ECO:0000256" key="3">
    <source>
        <dbReference type="SAM" id="SignalP"/>
    </source>
</evidence>
<dbReference type="PANTHER" id="PTHR10003">
    <property type="entry name" value="SUPEROXIDE DISMUTASE CU-ZN -RELATED"/>
    <property type="match status" value="1"/>
</dbReference>
<dbReference type="InterPro" id="IPR018152">
    <property type="entry name" value="SOD_Cu/Zn_BS"/>
</dbReference>
<dbReference type="EMBL" id="CP000627">
    <property type="protein sequence ID" value="ABQ21091.1"/>
    <property type="molecule type" value="Genomic_DNA"/>
</dbReference>
<dbReference type="KEGG" id="vco:VC0395_A1186"/>
<dbReference type="SUPFAM" id="SSF49329">
    <property type="entry name" value="Cu,Zn superoxide dismutase-like"/>
    <property type="match status" value="1"/>
</dbReference>
<keyword evidence="3" id="KW-0732">Signal</keyword>
<evidence type="ECO:0000313" key="5">
    <source>
        <dbReference type="EMBL" id="ABQ21091.1"/>
    </source>
</evidence>
<dbReference type="Proteomes" id="UP000000249">
    <property type="component" value="Chromosome 1"/>
</dbReference>
<dbReference type="AlphaFoldDB" id="A0A0H3AKF7"/>
<dbReference type="OrthoDB" id="5431326at2"/>
<evidence type="ECO:0000259" key="4">
    <source>
        <dbReference type="Pfam" id="PF00080"/>
    </source>
</evidence>
<sequence>MNQFTLFAVAAFFSSSVLAQEMTVVMTDLSSGQSVGTVTLTDSEYGTVFTPQLTGLPAGLHGFHVHANGSCETSSKDGKTVLGGAAGGHYDPQNTGKHGYPWTNDNHLGDLPALYVDAQGQANQPVLASRFKMAEVKGKALMVHAGGDNHSDHPMPLGGGGARIVCGVIGL</sequence>
<dbReference type="EC" id="1.15.1.1" evidence="2"/>
<reference evidence="5 6" key="1">
    <citation type="submission" date="2007-03" db="EMBL/GenBank/DDBJ databases">
        <authorList>
            <person name="Heidelberg J."/>
        </authorList>
    </citation>
    <scope>NUCLEOTIDE SEQUENCE [LARGE SCALE GENOMIC DNA]</scope>
    <source>
        <strain evidence="6">ATCC 39541 / Classical Ogawa 395 / O395</strain>
    </source>
</reference>
<protein>
    <recommendedName>
        <fullName evidence="2">Superoxide dismutase [Cu-Zn]</fullName>
        <ecNumber evidence="2">1.15.1.1</ecNumber>
    </recommendedName>
</protein>
<dbReference type="PATRIC" id="fig|345073.21.peg.1644"/>
<dbReference type="Pfam" id="PF00080">
    <property type="entry name" value="Sod_Cu"/>
    <property type="match status" value="1"/>
</dbReference>
<comment type="cofactor">
    <cofactor evidence="2">
        <name>Cu cation</name>
        <dbReference type="ChEBI" id="CHEBI:23378"/>
    </cofactor>
    <text evidence="2">Binds 1 copper ion per subunit.</text>
</comment>
<accession>A0A0H3AKF7</accession>
<dbReference type="Gene3D" id="2.60.40.200">
    <property type="entry name" value="Superoxide dismutase, copper/zinc binding domain"/>
    <property type="match status" value="1"/>
</dbReference>
<dbReference type="InterPro" id="IPR036423">
    <property type="entry name" value="SOD-like_Cu/Zn_dom_sf"/>
</dbReference>
<dbReference type="PROSITE" id="PS00087">
    <property type="entry name" value="SOD_CU_ZN_1"/>
    <property type="match status" value="1"/>
</dbReference>
<dbReference type="KEGG" id="vcr:VC395_1699"/>
<dbReference type="RefSeq" id="WP_001071440.1">
    <property type="nucleotide sequence ID" value="NC_009457.1"/>
</dbReference>
<keyword evidence="2" id="KW-0479">Metal-binding</keyword>
<comment type="catalytic activity">
    <reaction evidence="2">
        <text>2 superoxide + 2 H(+) = H2O2 + O2</text>
        <dbReference type="Rhea" id="RHEA:20696"/>
        <dbReference type="ChEBI" id="CHEBI:15378"/>
        <dbReference type="ChEBI" id="CHEBI:15379"/>
        <dbReference type="ChEBI" id="CHEBI:16240"/>
        <dbReference type="ChEBI" id="CHEBI:18421"/>
        <dbReference type="EC" id="1.15.1.1"/>
    </reaction>
</comment>
<comment type="similarity">
    <text evidence="1 2">Belongs to the Cu-Zn superoxide dismutase family.</text>
</comment>
<comment type="function">
    <text evidence="2">Destroys radicals which are normally produced within the cells and which are toxic to biological systems.</text>
</comment>
<feature type="signal peptide" evidence="3">
    <location>
        <begin position="1"/>
        <end position="19"/>
    </location>
</feature>
<name>A0A0H3AKF7_VIBC3</name>
<dbReference type="NCBIfam" id="NF007628">
    <property type="entry name" value="PRK10290.1"/>
    <property type="match status" value="1"/>
</dbReference>
<evidence type="ECO:0000256" key="2">
    <source>
        <dbReference type="RuleBase" id="RU000393"/>
    </source>
</evidence>
<organism evidence="5 6">
    <name type="scientific">Vibrio cholerae serotype O1 (strain ATCC 39541 / Classical Ogawa 395 / O395)</name>
    <dbReference type="NCBI Taxonomy" id="345073"/>
    <lineage>
        <taxon>Bacteria</taxon>
        <taxon>Pseudomonadati</taxon>
        <taxon>Pseudomonadota</taxon>
        <taxon>Gammaproteobacteria</taxon>
        <taxon>Vibrionales</taxon>
        <taxon>Vibrionaceae</taxon>
        <taxon>Vibrio</taxon>
    </lineage>
</organism>
<dbReference type="CDD" id="cd00305">
    <property type="entry name" value="Cu-Zn_Superoxide_Dismutase"/>
    <property type="match status" value="1"/>
</dbReference>
<comment type="cofactor">
    <cofactor evidence="2">
        <name>Zn(2+)</name>
        <dbReference type="ChEBI" id="CHEBI:29105"/>
    </cofactor>
    <text evidence="2">Binds 1 zinc ion per subunit.</text>
</comment>